<evidence type="ECO:0000313" key="5">
    <source>
        <dbReference type="EMBL" id="KAL3861121.1"/>
    </source>
</evidence>
<accession>A0ABD3VIW1</accession>
<dbReference type="EMBL" id="JBJQND010000011">
    <property type="protein sequence ID" value="KAL3861121.1"/>
    <property type="molecule type" value="Genomic_DNA"/>
</dbReference>
<comment type="caution">
    <text evidence="5">The sequence shown here is derived from an EMBL/GenBank/DDBJ whole genome shotgun (WGS) entry which is preliminary data.</text>
</comment>
<protein>
    <recommendedName>
        <fullName evidence="4">C1q domain-containing protein</fullName>
    </recommendedName>
</protein>
<reference evidence="5 6" key="1">
    <citation type="submission" date="2024-11" db="EMBL/GenBank/DDBJ databases">
        <title>Chromosome-level genome assembly of the freshwater bivalve Anodonta woodiana.</title>
        <authorList>
            <person name="Chen X."/>
        </authorList>
    </citation>
    <scope>NUCLEOTIDE SEQUENCE [LARGE SCALE GENOMIC DNA]</scope>
    <source>
        <strain evidence="5">MN2024</strain>
        <tissue evidence="5">Gills</tissue>
    </source>
</reference>
<feature type="domain" description="C1q" evidence="4">
    <location>
        <begin position="306"/>
        <end position="442"/>
    </location>
</feature>
<keyword evidence="2" id="KW-0964">Secreted</keyword>
<dbReference type="PRINTS" id="PR00007">
    <property type="entry name" value="COMPLEMNTC1Q"/>
</dbReference>
<dbReference type="Pfam" id="PF00386">
    <property type="entry name" value="C1q"/>
    <property type="match status" value="3"/>
</dbReference>
<gene>
    <name evidence="5" type="ORF">ACJMK2_007190</name>
</gene>
<organism evidence="5 6">
    <name type="scientific">Sinanodonta woodiana</name>
    <name type="common">Chinese pond mussel</name>
    <name type="synonym">Anodonta woodiana</name>
    <dbReference type="NCBI Taxonomy" id="1069815"/>
    <lineage>
        <taxon>Eukaryota</taxon>
        <taxon>Metazoa</taxon>
        <taxon>Spiralia</taxon>
        <taxon>Lophotrochozoa</taxon>
        <taxon>Mollusca</taxon>
        <taxon>Bivalvia</taxon>
        <taxon>Autobranchia</taxon>
        <taxon>Heteroconchia</taxon>
        <taxon>Palaeoheterodonta</taxon>
        <taxon>Unionida</taxon>
        <taxon>Unionoidea</taxon>
        <taxon>Unionidae</taxon>
        <taxon>Unioninae</taxon>
        <taxon>Sinanodonta</taxon>
    </lineage>
</organism>
<sequence length="447" mass="49343">MLMNICFLVTVSFCVWLHSSHAQDNGVQPIAFSLGQNAHIHVTDGATIQFNKIITALGQTADLQTSGRFICPAEGIYKFQVYSLTHSDKRIWLELYLNQDLVASLYGHTPNDFADAGNAVILHLNRGDVVSVKSHNQYDVTLFGTPNEIYTTFSGVQIVSSFETENTYYDSVAFSTTLTTHMIFNPGSTILYDTMLLNEGNGYNNDTGVFTAPAPGIYLFHFFSLAENNEKIWQELYHNSDYVCSLYGLTSSYWADAGNTAILHLKLGDTVQVKSRQTSKLFGSADEIYSSFSGVLISGESSLDPGSTQMIAFSAGLSSSTTVAANSKVVFDRIFINIQHAYDQHTGEFTAPTQGVYEFNVHALGQYDQSIWLELYHNYKYVVSLYSHTPSQYGPAGNAAILQLDTGDVVYVKAHRDSALFGANDEVYCTFSGYRIARTYTGLPVIG</sequence>
<dbReference type="InterPro" id="IPR001073">
    <property type="entry name" value="C1q_dom"/>
</dbReference>
<name>A0ABD3VIW1_SINWO</name>
<evidence type="ECO:0000313" key="6">
    <source>
        <dbReference type="Proteomes" id="UP001634394"/>
    </source>
</evidence>
<feature type="chain" id="PRO_5044793945" description="C1q domain-containing protein" evidence="3">
    <location>
        <begin position="23"/>
        <end position="447"/>
    </location>
</feature>
<feature type="domain" description="C1q" evidence="4">
    <location>
        <begin position="25"/>
        <end position="164"/>
    </location>
</feature>
<dbReference type="GO" id="GO:0005581">
    <property type="term" value="C:collagen trimer"/>
    <property type="evidence" value="ECO:0007669"/>
    <property type="project" value="UniProtKB-KW"/>
</dbReference>
<dbReference type="PANTHER" id="PTHR15427">
    <property type="entry name" value="EMILIN ELASTIN MICROFIBRIL INTERFACE-LOCATED PROTEIN ELASTIN MICROFIBRIL INTERFACER"/>
    <property type="match status" value="1"/>
</dbReference>
<keyword evidence="3" id="KW-0732">Signal</keyword>
<evidence type="ECO:0000256" key="2">
    <source>
        <dbReference type="ARBA" id="ARBA00022525"/>
    </source>
</evidence>
<comment type="subcellular location">
    <subcellularLocation>
        <location evidence="1">Secreted</location>
    </subcellularLocation>
</comment>
<feature type="signal peptide" evidence="3">
    <location>
        <begin position="1"/>
        <end position="22"/>
    </location>
</feature>
<dbReference type="SMART" id="SM00110">
    <property type="entry name" value="C1Q"/>
    <property type="match status" value="3"/>
</dbReference>
<dbReference type="InterPro" id="IPR008983">
    <property type="entry name" value="Tumour_necrosis_fac-like_dom"/>
</dbReference>
<evidence type="ECO:0000259" key="4">
    <source>
        <dbReference type="PROSITE" id="PS50871"/>
    </source>
</evidence>
<evidence type="ECO:0000256" key="1">
    <source>
        <dbReference type="ARBA" id="ARBA00004613"/>
    </source>
</evidence>
<dbReference type="AlphaFoldDB" id="A0ABD3VIW1"/>
<dbReference type="SUPFAM" id="SSF49842">
    <property type="entry name" value="TNF-like"/>
    <property type="match status" value="3"/>
</dbReference>
<dbReference type="Gene3D" id="2.60.120.40">
    <property type="match status" value="3"/>
</dbReference>
<dbReference type="PROSITE" id="PS50871">
    <property type="entry name" value="C1Q"/>
    <property type="match status" value="3"/>
</dbReference>
<keyword evidence="6" id="KW-1185">Reference proteome</keyword>
<dbReference type="InterPro" id="IPR050392">
    <property type="entry name" value="Collagen/C1q_domain"/>
</dbReference>
<proteinExistence type="predicted"/>
<dbReference type="PANTHER" id="PTHR15427:SF33">
    <property type="entry name" value="COLLAGEN IV NC1 DOMAIN-CONTAINING PROTEIN"/>
    <property type="match status" value="1"/>
</dbReference>
<evidence type="ECO:0000256" key="3">
    <source>
        <dbReference type="SAM" id="SignalP"/>
    </source>
</evidence>
<feature type="domain" description="C1q" evidence="4">
    <location>
        <begin position="167"/>
        <end position="303"/>
    </location>
</feature>
<dbReference type="Proteomes" id="UP001634394">
    <property type="component" value="Unassembled WGS sequence"/>
</dbReference>